<evidence type="ECO:0000256" key="6">
    <source>
        <dbReference type="SAM" id="Phobius"/>
    </source>
</evidence>
<comment type="caution">
    <text evidence="8">The sequence shown here is derived from an EMBL/GenBank/DDBJ whole genome shotgun (WGS) entry which is preliminary data.</text>
</comment>
<feature type="transmembrane region" description="Helical" evidence="6">
    <location>
        <begin position="96"/>
        <end position="114"/>
    </location>
</feature>
<evidence type="ECO:0000313" key="8">
    <source>
        <dbReference type="EMBL" id="MDY5140981.1"/>
    </source>
</evidence>
<comment type="subcellular location">
    <subcellularLocation>
        <location evidence="1">Cell membrane</location>
        <topology evidence="1">Multi-pass membrane protein</topology>
    </subcellularLocation>
</comment>
<reference evidence="8 10" key="1">
    <citation type="submission" date="2023-10" db="EMBL/GenBank/DDBJ databases">
        <title>Whole Genome based description of the genera Actinobaculum and Actinotignum reveals a complex phylogenetic relationship within the species included in the genus Actinotignum.</title>
        <authorList>
            <person name="Jensen C.S."/>
            <person name="Dargis R."/>
            <person name="Kemp M."/>
            <person name="Christensen J.J."/>
        </authorList>
    </citation>
    <scope>NUCLEOTIDE SEQUENCE</scope>
    <source>
        <strain evidence="9 10">SLA_B089</strain>
        <strain evidence="8">SLA_B245</strain>
    </source>
</reference>
<dbReference type="EMBL" id="JAWNFY010000018">
    <property type="protein sequence ID" value="MDY5146737.1"/>
    <property type="molecule type" value="Genomic_DNA"/>
</dbReference>
<evidence type="ECO:0000313" key="10">
    <source>
        <dbReference type="Proteomes" id="UP001284901"/>
    </source>
</evidence>
<feature type="transmembrane region" description="Helical" evidence="6">
    <location>
        <begin position="12"/>
        <end position="33"/>
    </location>
</feature>
<sequence>MLLPLPMLVPAPLPALTGSLCAAGLVLLGWWWLWPGPALVSRIAPYLGGARPRLPHRIIRMVLRGAEKFGSTHASVTGRLHRLGEGDVADFRFAQLRAGVLAGAAGIALGLACLARGLPAALAAACPVLFLIGAILAVDSQLTARLRRRDSAITAELPDIAHLLSIAVGAGTSIVGAIEYVASFAGGALGKELRRTLGDVYAGDPLTTALRRLNERVHNPALQSLCEALLAALAHGSPLADTLRVQAEEARDYARRQLLERGGRREILMMIPVVFLILPFIVVIALYPGLARLTFLPLTSP</sequence>
<keyword evidence="5 6" id="KW-0472">Membrane</keyword>
<evidence type="ECO:0000256" key="4">
    <source>
        <dbReference type="ARBA" id="ARBA00022989"/>
    </source>
</evidence>
<organism evidence="8 11">
    <name type="scientific">Actinotignum timonense</name>
    <dbReference type="NCBI Taxonomy" id="1870995"/>
    <lineage>
        <taxon>Bacteria</taxon>
        <taxon>Bacillati</taxon>
        <taxon>Actinomycetota</taxon>
        <taxon>Actinomycetes</taxon>
        <taxon>Actinomycetales</taxon>
        <taxon>Actinomycetaceae</taxon>
        <taxon>Actinotignum</taxon>
    </lineage>
</organism>
<dbReference type="Proteomes" id="UP001288320">
    <property type="component" value="Unassembled WGS sequence"/>
</dbReference>
<dbReference type="InterPro" id="IPR018076">
    <property type="entry name" value="T2SS_GspF_dom"/>
</dbReference>
<feature type="domain" description="Type II secretion system protein GspF" evidence="7">
    <location>
        <begin position="162"/>
        <end position="285"/>
    </location>
</feature>
<keyword evidence="4 6" id="KW-1133">Transmembrane helix</keyword>
<dbReference type="EMBL" id="JAWNFV010000013">
    <property type="protein sequence ID" value="MDY5140981.1"/>
    <property type="molecule type" value="Genomic_DNA"/>
</dbReference>
<dbReference type="Pfam" id="PF00482">
    <property type="entry name" value="T2SSF"/>
    <property type="match status" value="1"/>
</dbReference>
<evidence type="ECO:0000313" key="11">
    <source>
        <dbReference type="Proteomes" id="UP001288320"/>
    </source>
</evidence>
<evidence type="ECO:0000256" key="3">
    <source>
        <dbReference type="ARBA" id="ARBA00022692"/>
    </source>
</evidence>
<name>A0AAW9HLV7_9ACTO</name>
<evidence type="ECO:0000313" key="9">
    <source>
        <dbReference type="EMBL" id="MDY5146737.1"/>
    </source>
</evidence>
<dbReference type="Proteomes" id="UP001284901">
    <property type="component" value="Unassembled WGS sequence"/>
</dbReference>
<accession>A0AAW9HLV7</accession>
<evidence type="ECO:0000256" key="1">
    <source>
        <dbReference type="ARBA" id="ARBA00004651"/>
    </source>
</evidence>
<dbReference type="GO" id="GO:0005886">
    <property type="term" value="C:plasma membrane"/>
    <property type="evidence" value="ECO:0007669"/>
    <property type="project" value="UniProtKB-SubCell"/>
</dbReference>
<gene>
    <name evidence="8" type="ORF">R6G74_06620</name>
    <name evidence="9" type="ORF">R6P33_06885</name>
</gene>
<dbReference type="AlphaFoldDB" id="A0AAW9HLV7"/>
<feature type="transmembrane region" description="Helical" evidence="6">
    <location>
        <begin position="120"/>
        <end position="138"/>
    </location>
</feature>
<keyword evidence="2" id="KW-1003">Cell membrane</keyword>
<dbReference type="GeneID" id="92814417"/>
<keyword evidence="3 6" id="KW-0812">Transmembrane</keyword>
<proteinExistence type="predicted"/>
<dbReference type="PANTHER" id="PTHR35007">
    <property type="entry name" value="INTEGRAL MEMBRANE PROTEIN-RELATED"/>
    <property type="match status" value="1"/>
</dbReference>
<evidence type="ECO:0000256" key="2">
    <source>
        <dbReference type="ARBA" id="ARBA00022475"/>
    </source>
</evidence>
<dbReference type="RefSeq" id="WP_087070627.1">
    <property type="nucleotide sequence ID" value="NZ_CAUPFC010000009.1"/>
</dbReference>
<keyword evidence="10" id="KW-1185">Reference proteome</keyword>
<evidence type="ECO:0000256" key="5">
    <source>
        <dbReference type="ARBA" id="ARBA00023136"/>
    </source>
</evidence>
<feature type="transmembrane region" description="Helical" evidence="6">
    <location>
        <begin position="267"/>
        <end position="287"/>
    </location>
</feature>
<evidence type="ECO:0000259" key="7">
    <source>
        <dbReference type="Pfam" id="PF00482"/>
    </source>
</evidence>
<dbReference type="PANTHER" id="PTHR35007:SF4">
    <property type="entry name" value="CONSERVED TRANSMEMBRANE PROTEIN-RELATED"/>
    <property type="match status" value="1"/>
</dbReference>
<protein>
    <submittedName>
        <fullName evidence="8">Type II secretion system F family protein</fullName>
    </submittedName>
</protein>